<evidence type="ECO:0000313" key="3">
    <source>
        <dbReference type="Proteomes" id="UP000199029"/>
    </source>
</evidence>
<gene>
    <name evidence="2" type="ORF">SAMN04515668_4838</name>
</gene>
<dbReference type="AlphaFoldDB" id="A0A1I6BNV2"/>
<dbReference type="Proteomes" id="UP000199029">
    <property type="component" value="Unassembled WGS sequence"/>
</dbReference>
<feature type="transmembrane region" description="Helical" evidence="1">
    <location>
        <begin position="73"/>
        <end position="94"/>
    </location>
</feature>
<evidence type="ECO:0000313" key="2">
    <source>
        <dbReference type="EMBL" id="SFQ82564.1"/>
    </source>
</evidence>
<sequence length="97" mass="11460">MFMLIPPFFVLMCFGIAVLVIWNVLASHPFWRAGLILWLLTSVGAWLWMLSWYRMPAWIEWVFHLLDMVPYTFLVAPVLAIPISLAVMTIYRLCYHK</sequence>
<proteinExistence type="predicted"/>
<keyword evidence="1" id="KW-0472">Membrane</keyword>
<organism evidence="2 3">
    <name type="scientific">Hymenobacter arizonensis</name>
    <name type="common">Siccationidurans arizonensis</name>
    <dbReference type="NCBI Taxonomy" id="1227077"/>
    <lineage>
        <taxon>Bacteria</taxon>
        <taxon>Pseudomonadati</taxon>
        <taxon>Bacteroidota</taxon>
        <taxon>Cytophagia</taxon>
        <taxon>Cytophagales</taxon>
        <taxon>Hymenobacteraceae</taxon>
        <taxon>Hymenobacter</taxon>
    </lineage>
</organism>
<keyword evidence="1" id="KW-1133">Transmembrane helix</keyword>
<feature type="transmembrane region" description="Helical" evidence="1">
    <location>
        <begin position="6"/>
        <end position="26"/>
    </location>
</feature>
<evidence type="ECO:0000256" key="1">
    <source>
        <dbReference type="SAM" id="Phobius"/>
    </source>
</evidence>
<feature type="transmembrane region" description="Helical" evidence="1">
    <location>
        <begin position="33"/>
        <end position="53"/>
    </location>
</feature>
<keyword evidence="3" id="KW-1185">Reference proteome</keyword>
<accession>A0A1I6BNV2</accession>
<name>A0A1I6BNV2_HYMAR</name>
<keyword evidence="1" id="KW-0812">Transmembrane</keyword>
<protein>
    <submittedName>
        <fullName evidence="2">Uncharacterized protein</fullName>
    </submittedName>
</protein>
<dbReference type="EMBL" id="FOXS01000010">
    <property type="protein sequence ID" value="SFQ82564.1"/>
    <property type="molecule type" value="Genomic_DNA"/>
</dbReference>
<dbReference type="STRING" id="1227077.SAMN04515668_4838"/>
<reference evidence="3" key="1">
    <citation type="submission" date="2016-10" db="EMBL/GenBank/DDBJ databases">
        <authorList>
            <person name="Varghese N."/>
            <person name="Submissions S."/>
        </authorList>
    </citation>
    <scope>NUCLEOTIDE SEQUENCE [LARGE SCALE GENOMIC DNA]</scope>
    <source>
        <strain evidence="3">OR362-8,ATCC BAA-1266,JCM 13504</strain>
    </source>
</reference>